<dbReference type="InterPro" id="IPR029021">
    <property type="entry name" value="Prot-tyrosine_phosphatase-like"/>
</dbReference>
<dbReference type="Pfam" id="PF03919">
    <property type="entry name" value="mRNA_cap_C"/>
    <property type="match status" value="1"/>
</dbReference>
<dbReference type="GO" id="GO:0004651">
    <property type="term" value="F:polynucleotide 5'-phosphatase activity"/>
    <property type="evidence" value="ECO:0007669"/>
    <property type="project" value="UniProtKB-UniRule"/>
</dbReference>
<evidence type="ECO:0000256" key="4">
    <source>
        <dbReference type="ARBA" id="ARBA00022695"/>
    </source>
</evidence>
<keyword evidence="8 12" id="KW-0506">mRNA capping</keyword>
<dbReference type="SUPFAM" id="SSF56091">
    <property type="entry name" value="DNA ligase/mRNA capping enzyme, catalytic domain"/>
    <property type="match status" value="1"/>
</dbReference>
<comment type="subcellular location">
    <subcellularLocation>
        <location evidence="1 12">Nucleus</location>
    </subcellularLocation>
</comment>
<dbReference type="InterPro" id="IPR013846">
    <property type="entry name" value="mRNA_cap_enzyme_C"/>
</dbReference>
<dbReference type="FunFam" id="2.40.50.140:FF:000291">
    <property type="entry name" value="mRNA-capping enzyme"/>
    <property type="match status" value="1"/>
</dbReference>
<comment type="catalytic activity">
    <reaction evidence="11">
        <text>a 5'-end diphospho-ribonucleoside in mRNA + GTP + H(+) = a 5'-end (5'-triphosphoguanosine)-ribonucleoside in mRNA + diphosphate</text>
        <dbReference type="Rhea" id="RHEA:67012"/>
        <dbReference type="Rhea" id="RHEA-COMP:17165"/>
        <dbReference type="Rhea" id="RHEA-COMP:17166"/>
        <dbReference type="ChEBI" id="CHEBI:15378"/>
        <dbReference type="ChEBI" id="CHEBI:33019"/>
        <dbReference type="ChEBI" id="CHEBI:37565"/>
        <dbReference type="ChEBI" id="CHEBI:167616"/>
        <dbReference type="ChEBI" id="CHEBI:167617"/>
        <dbReference type="EC" id="2.7.7.50"/>
    </reaction>
    <physiologicalReaction direction="left-to-right" evidence="11">
        <dbReference type="Rhea" id="RHEA:67013"/>
    </physiologicalReaction>
</comment>
<dbReference type="InterPro" id="IPR020422">
    <property type="entry name" value="TYR_PHOSPHATASE_DUAL_dom"/>
</dbReference>
<organism evidence="16 17">
    <name type="scientific">Dermatophagoides pteronyssinus</name>
    <name type="common">European house dust mite</name>
    <dbReference type="NCBI Taxonomy" id="6956"/>
    <lineage>
        <taxon>Eukaryota</taxon>
        <taxon>Metazoa</taxon>
        <taxon>Ecdysozoa</taxon>
        <taxon>Arthropoda</taxon>
        <taxon>Chelicerata</taxon>
        <taxon>Arachnida</taxon>
        <taxon>Acari</taxon>
        <taxon>Acariformes</taxon>
        <taxon>Sarcoptiformes</taxon>
        <taxon>Astigmata</taxon>
        <taxon>Psoroptidia</taxon>
        <taxon>Analgoidea</taxon>
        <taxon>Pyroglyphidae</taxon>
        <taxon>Dermatophagoidinae</taxon>
        <taxon>Dermatophagoides</taxon>
    </lineage>
</organism>
<keyword evidence="16" id="KW-1185">Reference proteome</keyword>
<dbReference type="PIRSF" id="PIRSF036958">
    <property type="entry name" value="mRNA_capping_HCE"/>
    <property type="match status" value="1"/>
</dbReference>
<comment type="similarity">
    <text evidence="12">In the N-terminal section; belongs to the non-receptor class of the protein-tyrosine phosphatase family.</text>
</comment>
<name>A0A6P6YMG4_DERPT</name>
<evidence type="ECO:0000256" key="11">
    <source>
        <dbReference type="ARBA" id="ARBA00044624"/>
    </source>
</evidence>
<sequence length="682" mass="79866">MNFRHGECPSNVQINRFIRICSDFLRIHPGRKIAVHCTHGFNRTGFMICAYMVQELGWSISLAIDHFSKCRQPGIYRQEYIDELLRMFADEDDDFKTITAPPKPDWSRDENHRTTMSSRGGLPPRWKNCPRFGEVVANTFLPFKVPLDDSFSSLLAPTMYFTPTMLVNYGRDNNINIGLWIDLTYTDRFYDKTLVEKEKISYVKLKCRGHGETPSPEQTQTFIDLCSRFSVKNPDKIIAVHCTHGFNRTGFLICAYLVDQENWSIEAAISAFSRCRPPGIYKQDYLNELFRLYGDGDQTAIILAPPLPEWCNEDDQYQDDEASVYESYGQGSSTNGNRQQINAGDPFLDGIDGIVMVVEQDKIRTLRETCTDMCKFKLKGFPGCQPVSLTHQNINYLQEEYMVSWKADGNRYMMLILDSNQMYFFDRNYSISQIFNLNFLRRNSKERLSETLLDGEMVVDVVDGKRFPRYLIYDIVYCDGQDVSEKNFRERLNIIYKQVITPREAAKRNGQIDRSKEPFGVRMKDFCELKYTYKFFEPKFQRDLSHEIDGLIFQPVHLPYLAGRCDRVLKWKPPTHNSVDFLLKIIEETRPGRVEKYIGQLYVGGKREPFSHINVTQELRKYNNRIIECRFNMQRNCWEFMRERTDKSFPNALSTATNVVYSMQYPITRQYLLDYLHKNGFK</sequence>
<dbReference type="FunFam" id="3.90.190.10:FF:000040">
    <property type="entry name" value="mRNA-capping enzyme"/>
    <property type="match status" value="1"/>
</dbReference>
<dbReference type="FunFam" id="3.30.470.30:FF:000040">
    <property type="entry name" value="mRNA-capping enzyme"/>
    <property type="match status" value="1"/>
</dbReference>
<dbReference type="InterPro" id="IPR000340">
    <property type="entry name" value="Dual-sp_phosphatase_cat-dom"/>
</dbReference>
<evidence type="ECO:0000313" key="17">
    <source>
        <dbReference type="RefSeq" id="XP_027206385.1"/>
    </source>
</evidence>
<dbReference type="Proteomes" id="UP000515146">
    <property type="component" value="Unplaced"/>
</dbReference>
<evidence type="ECO:0000256" key="9">
    <source>
        <dbReference type="ARBA" id="ARBA00023134"/>
    </source>
</evidence>
<keyword evidence="5 12" id="KW-0547">Nucleotide-binding</keyword>
<dbReference type="Pfam" id="PF00782">
    <property type="entry name" value="DSPc"/>
    <property type="match status" value="2"/>
</dbReference>
<dbReference type="CTD" id="32379"/>
<dbReference type="InterPro" id="IPR051029">
    <property type="entry name" value="mRNA_Capping_Enz/RNA_Phosphat"/>
</dbReference>
<dbReference type="Gene3D" id="2.40.50.140">
    <property type="entry name" value="Nucleic acid-binding proteins"/>
    <property type="match status" value="1"/>
</dbReference>
<dbReference type="GO" id="GO:0005634">
    <property type="term" value="C:nucleus"/>
    <property type="evidence" value="ECO:0007669"/>
    <property type="project" value="UniProtKB-SubCell"/>
</dbReference>
<dbReference type="InterPro" id="IPR017074">
    <property type="entry name" value="mRNA_cap_enz_bifunc"/>
</dbReference>
<evidence type="ECO:0000256" key="5">
    <source>
        <dbReference type="ARBA" id="ARBA00022741"/>
    </source>
</evidence>
<evidence type="ECO:0000256" key="6">
    <source>
        <dbReference type="ARBA" id="ARBA00022801"/>
    </source>
</evidence>
<evidence type="ECO:0000256" key="12">
    <source>
        <dbReference type="PIRNR" id="PIRNR036958"/>
    </source>
</evidence>
<dbReference type="AlphaFoldDB" id="A0A6P6YMG4"/>
<dbReference type="PROSITE" id="PS50054">
    <property type="entry name" value="TYR_PHOSPHATASE_DUAL"/>
    <property type="match status" value="1"/>
</dbReference>
<evidence type="ECO:0000256" key="7">
    <source>
        <dbReference type="ARBA" id="ARBA00022912"/>
    </source>
</evidence>
<gene>
    <name evidence="17" type="primary">LOC113799883</name>
</gene>
<dbReference type="InterPro" id="IPR016130">
    <property type="entry name" value="Tyr_Pase_AS"/>
</dbReference>
<evidence type="ECO:0000313" key="16">
    <source>
        <dbReference type="Proteomes" id="UP000515146"/>
    </source>
</evidence>
<evidence type="ECO:0000259" key="14">
    <source>
        <dbReference type="PROSITE" id="PS50054"/>
    </source>
</evidence>
<keyword evidence="3 12" id="KW-0808">Transferase</keyword>
<keyword evidence="4 12" id="KW-0548">Nucleotidyltransferase</keyword>
<dbReference type="PROSITE" id="PS00383">
    <property type="entry name" value="TYR_PHOSPHATASE_1"/>
    <property type="match status" value="2"/>
</dbReference>
<dbReference type="FunCoup" id="A0A6P6YMG4">
    <property type="interactions" value="1620"/>
</dbReference>
<dbReference type="Gene3D" id="3.90.190.10">
    <property type="entry name" value="Protein tyrosine phosphatase superfamily"/>
    <property type="match status" value="2"/>
</dbReference>
<keyword evidence="9 12" id="KW-0342">GTP-binding</keyword>
<accession>A0A6P6YMG4</accession>
<dbReference type="CDD" id="cd07895">
    <property type="entry name" value="Adenylation_mRNA_capping"/>
    <property type="match status" value="1"/>
</dbReference>
<dbReference type="GO" id="GO:0004721">
    <property type="term" value="F:phosphoprotein phosphatase activity"/>
    <property type="evidence" value="ECO:0007669"/>
    <property type="project" value="UniProtKB-UniRule"/>
</dbReference>
<dbReference type="EC" id="2.7.7.50" evidence="12"/>
<dbReference type="GO" id="GO:0006370">
    <property type="term" value="P:7-methylguanosine mRNA capping"/>
    <property type="evidence" value="ECO:0007669"/>
    <property type="project" value="UniProtKB-UniRule"/>
</dbReference>
<evidence type="ECO:0000256" key="3">
    <source>
        <dbReference type="ARBA" id="ARBA00022679"/>
    </source>
</evidence>
<evidence type="ECO:0000256" key="13">
    <source>
        <dbReference type="SAM" id="MobiDB-lite"/>
    </source>
</evidence>
<dbReference type="InterPro" id="IPR001339">
    <property type="entry name" value="mRNA_cap_enzyme_adenylation"/>
</dbReference>
<keyword evidence="6 12" id="KW-0378">Hydrolase</keyword>
<dbReference type="GO" id="GO:0005524">
    <property type="term" value="F:ATP binding"/>
    <property type="evidence" value="ECO:0007669"/>
    <property type="project" value="InterPro"/>
</dbReference>
<dbReference type="InterPro" id="IPR012340">
    <property type="entry name" value="NA-bd_OB-fold"/>
</dbReference>
<comment type="similarity">
    <text evidence="12">In the C-terminal section; belongs to the eukaryotic GTase family.</text>
</comment>
<evidence type="ECO:0000256" key="10">
    <source>
        <dbReference type="ARBA" id="ARBA00023242"/>
    </source>
</evidence>
<evidence type="ECO:0000256" key="2">
    <source>
        <dbReference type="ARBA" id="ARBA00022664"/>
    </source>
</evidence>
<dbReference type="PANTHER" id="PTHR10367">
    <property type="entry name" value="MRNA-CAPPING ENZYME"/>
    <property type="match status" value="1"/>
</dbReference>
<dbReference type="OrthoDB" id="200924at2759"/>
<comment type="function">
    <text evidence="12">Bifunctional mRNA-capping enzyme exhibiting RNA 5'-triphosphate monophosphatase activity in the N-terminal part and mRNA guanylyltransferase activity in the C-terminal part. Catalyzes the first two steps of cap formation: by removing the gamma-phosphate from the 5'-triphosphate end of nascent mRNA to yield a diphosphate end, and by transferring the GMP moiety of GTP to the 5'-diphosphate terminus of RNA via a covalent enzyme-GMP reaction intermediate.</text>
</comment>
<keyword evidence="2 12" id="KW-0507">mRNA processing</keyword>
<dbReference type="OMA" id="FWDIWMS"/>
<feature type="domain" description="Tyrosine specific protein phosphatases" evidence="15">
    <location>
        <begin position="15"/>
        <end position="82"/>
    </location>
</feature>
<dbReference type="EC" id="3.6.1.74" evidence="12"/>
<dbReference type="KEGG" id="dpte:113799883"/>
<dbReference type="InterPro" id="IPR000387">
    <property type="entry name" value="Tyr_Pase_dom"/>
</dbReference>
<dbReference type="Pfam" id="PF01331">
    <property type="entry name" value="mRNA_cap_enzyme"/>
    <property type="match status" value="1"/>
</dbReference>
<protein>
    <recommendedName>
        <fullName evidence="12">mRNA-capping enzyme</fullName>
    </recommendedName>
    <domain>
        <recommendedName>
            <fullName evidence="12">mRNA 5'-triphosphate monophosphatase</fullName>
            <ecNumber evidence="12">3.6.1.74</ecNumber>
        </recommendedName>
        <alternativeName>
            <fullName evidence="12">mRNA 5'-phosphatase</fullName>
        </alternativeName>
    </domain>
    <domain>
        <recommendedName>
            <fullName evidence="12">mRNA guanylyltransferase</fullName>
            <ecNumber evidence="12">2.7.7.50</ecNumber>
        </recommendedName>
        <alternativeName>
            <fullName evidence="12">GTP--RNA guanylyltransferase</fullName>
            <shortName evidence="12">GTase</shortName>
        </alternativeName>
    </domain>
</protein>
<evidence type="ECO:0000259" key="15">
    <source>
        <dbReference type="PROSITE" id="PS50056"/>
    </source>
</evidence>
<feature type="domain" description="Tyrosine-protein phosphatase" evidence="14">
    <location>
        <begin position="150"/>
        <end position="299"/>
    </location>
</feature>
<reference evidence="17" key="1">
    <citation type="submission" date="2025-08" db="UniProtKB">
        <authorList>
            <consortium name="RefSeq"/>
        </authorList>
    </citation>
    <scope>IDENTIFICATION</scope>
    <source>
        <strain evidence="17">Airmid</strain>
    </source>
</reference>
<feature type="domain" description="Tyrosine specific protein phosphatases" evidence="15">
    <location>
        <begin position="220"/>
        <end position="287"/>
    </location>
</feature>
<comment type="catalytic activity">
    <reaction evidence="12">
        <text>a 5'-end triphospho-ribonucleoside in mRNA + H2O = a 5'-end diphospho-ribonucleoside in mRNA + phosphate + H(+)</text>
        <dbReference type="Rhea" id="RHEA:67004"/>
        <dbReference type="Rhea" id="RHEA-COMP:17164"/>
        <dbReference type="Rhea" id="RHEA-COMP:17165"/>
        <dbReference type="ChEBI" id="CHEBI:15377"/>
        <dbReference type="ChEBI" id="CHEBI:15378"/>
        <dbReference type="ChEBI" id="CHEBI:43474"/>
        <dbReference type="ChEBI" id="CHEBI:167616"/>
        <dbReference type="ChEBI" id="CHEBI:167618"/>
        <dbReference type="EC" id="3.6.1.74"/>
    </reaction>
</comment>
<dbReference type="PANTHER" id="PTHR10367:SF17">
    <property type="entry name" value="MRNA-CAPPING ENZYME"/>
    <property type="match status" value="1"/>
</dbReference>
<dbReference type="SUPFAM" id="SSF52799">
    <property type="entry name" value="(Phosphotyrosine protein) phosphatases II"/>
    <property type="match status" value="2"/>
</dbReference>
<evidence type="ECO:0000256" key="1">
    <source>
        <dbReference type="ARBA" id="ARBA00004123"/>
    </source>
</evidence>
<evidence type="ECO:0000256" key="8">
    <source>
        <dbReference type="ARBA" id="ARBA00023042"/>
    </source>
</evidence>
<dbReference type="InParanoid" id="A0A6P6YMG4"/>
<feature type="region of interest" description="Disordered" evidence="13">
    <location>
        <begin position="99"/>
        <end position="120"/>
    </location>
</feature>
<keyword evidence="7" id="KW-0904">Protein phosphatase</keyword>
<dbReference type="GO" id="GO:0140818">
    <property type="term" value="F:mRNA 5'-triphosphate monophosphatase activity"/>
    <property type="evidence" value="ECO:0007669"/>
    <property type="project" value="UniProtKB-EC"/>
</dbReference>
<dbReference type="SUPFAM" id="SSF50249">
    <property type="entry name" value="Nucleic acid-binding proteins"/>
    <property type="match status" value="1"/>
</dbReference>
<keyword evidence="10 12" id="KW-0539">Nucleus</keyword>
<dbReference type="GO" id="GO:0004484">
    <property type="term" value="F:mRNA guanylyltransferase activity"/>
    <property type="evidence" value="ECO:0007669"/>
    <property type="project" value="UniProtKB-UniRule"/>
</dbReference>
<dbReference type="PROSITE" id="PS50056">
    <property type="entry name" value="TYR_PHOSPHATASE_2"/>
    <property type="match status" value="2"/>
</dbReference>
<dbReference type="GO" id="GO:0005525">
    <property type="term" value="F:GTP binding"/>
    <property type="evidence" value="ECO:0007669"/>
    <property type="project" value="UniProtKB-UniRule"/>
</dbReference>
<dbReference type="Gene3D" id="3.30.470.30">
    <property type="entry name" value="DNA ligase/mRNA capping enzyme"/>
    <property type="match status" value="1"/>
</dbReference>
<proteinExistence type="inferred from homology"/>
<dbReference type="RefSeq" id="XP_027206385.1">
    <property type="nucleotide sequence ID" value="XM_027350584.1"/>
</dbReference>